<dbReference type="Pfam" id="PF00931">
    <property type="entry name" value="NB-ARC"/>
    <property type="match status" value="1"/>
</dbReference>
<dbReference type="Pfam" id="PF01582">
    <property type="entry name" value="TIR"/>
    <property type="match status" value="1"/>
</dbReference>
<keyword evidence="4" id="KW-0520">NAD</keyword>
<dbReference type="Gene3D" id="3.80.10.10">
    <property type="entry name" value="Ribonuclease Inhibitor"/>
    <property type="match status" value="5"/>
</dbReference>
<dbReference type="GO" id="GO:0043531">
    <property type="term" value="F:ADP binding"/>
    <property type="evidence" value="ECO:0007669"/>
    <property type="project" value="InterPro"/>
</dbReference>
<proteinExistence type="predicted"/>
<reference evidence="6 7" key="1">
    <citation type="journal article" date="2023" name="G3 (Bethesda)">
        <title>A haplotype-resolved chromosome-scale genome for Quercus rubra L. provides insights into the genetics of adaptive traits for red oak species.</title>
        <authorList>
            <person name="Kapoor B."/>
            <person name="Jenkins J."/>
            <person name="Schmutz J."/>
            <person name="Zhebentyayeva T."/>
            <person name="Kuelheim C."/>
            <person name="Coggeshall M."/>
            <person name="Heim C."/>
            <person name="Lasky J.R."/>
            <person name="Leites L."/>
            <person name="Islam-Faridi N."/>
            <person name="Romero-Severson J."/>
            <person name="DeLeo V.L."/>
            <person name="Lucas S.M."/>
            <person name="Lazic D."/>
            <person name="Gailing O."/>
            <person name="Carlson J."/>
            <person name="Staton M."/>
        </authorList>
    </citation>
    <scope>NUCLEOTIDE SEQUENCE [LARGE SCALE GENOMIC DNA]</scope>
    <source>
        <strain evidence="6">Pseudo-F2</strain>
    </source>
</reference>
<sequence>MASSSSSFPSSSSISSTSQWKYDVFLSFRGEDTRNTATDFLNYALERRGIYTFKDDEKLEKGKTINSELLKAIEESRFAVVILSENYASSTWCLEELVKIIDCKKEKGMTVVPIFYKVDPSDVRKQMGTFTQAFVEHEKQFKEKVGTWRAALSHVANIVGYHVNNSPLSEAVQSIVGLISHKSSCEFSEVTEGLVGINSQLVELESCLALWLNNEIRFIGIWAMGGMGKSTLASVVYRMVSKEFESCCFIDNVRKKDVLSLQKDLISQILHETNLIKNKYDGVHMIKKMLRHKKVIIVLDDVDESNELKMLVRKSDWFGSGSRIIITTRDKHLLKEFPVDETFEVKPLNYEDALCLFCSKAFKKELGPYKYLKLSKSFLEYVNGLPLALEVLGSFLFGRSTAEWKNALEMLKEDPKPEINQVLKISFDGLPNSVKDIFKDIACLFSHEKKDHVLQMLDSLGRYSHIGLSILIDKSLLKISENNKLWMHDLLRDMGRDIVCQESRDELGKRSRLWLYDDIDHVLKNNTGTEAAIDIWEAKDTSIYHEEKEARWLGFTSSKKQKGSLWNPNAFFKMPKLKFLRIRSICPQFVPKYLPNKLTYLEWCNYPSKSLLCFLPNELVQLRLQCSKIELLWGGMKNFDKLRFIDMAGSSNLIIASDFNGVPNLEELVLAGCSNLCELHPSIVKLKKLKLLDLEECQELTSLPDKFEMESLVTLNLSCCSKVKKIPEFVGNMKLLQRLLLNCTAITTLPSSIEYLTGLNILILRDCKQLVCLPNTICSLTSLKNLDLFGCSKFDKMPEDVGNIVSLEELNLSETAIKELPSSFELLIGLTSLDLTNCKDFVLLPSAICILKSLFIINLSGCSKFVNLPENLGNLEGLFILSLKGTAIELLPSSIGSLTYLGDLDIRDCKNLLCLPSNIYSMKMLKNLYLSGCSKFVNLPENLGNLESLVELSLKGTAIEVLPSSVGRLTALRELNLIDCKNLLCLPGNICSLKMLKILYLIRCSKFVNLPENLGNLEGLFNLRLNGTAIEVLPSSIGRLTALRELHLCNCKNLLCLPSSICSLKMLKNLYLSGCSKFVNMPENLGNLKGLLNLCLKGTAIEVLSSSIGRLTALRELNLSDCKNLLCHPSNICSFKMLKNLYLSGPSKFVNLLENLGNLEGLVVLSLKGAAIEVLPSSVGCLTTLLDLNLSDCKNLLGLPSSICSLKVLKNLYLSECSKFVNLPEDLGNLKSLIDLSLEGTTIEVMPSSVGRLTALGHLNLSDCKNLLCLPSSICSLKMLKNLNLSRCSKLVNLPENLGNLVGLVKLSLKGTAIELLPSSVGRLTALGSLDISDCKNLMCLPDNVGCLFSLRELHLFGNNFVSLPESISQLSRITRLNLDGCKRLRLLPDIPSQVHYINVNSCTSLERFPESPKNCPFWCRHFDFCVACVNCFNIQFCVKGLIGGKLVGRLPYVLPGKEIPNGFEKANIRDSSVLASPSFHRGDYSVNMQLPRSGFDELRAILLCVVFVPCEHYNHSHYLIEIKSNKVWFQRMASEYGKIESHHLALSLHYLNFFDLETPGWSIDEKGFHEVEFTIATGSVEVETVGFRLLNEQDIKSRTQGIGRRHGMMGYGYRL</sequence>
<dbReference type="InterPro" id="IPR002182">
    <property type="entry name" value="NB-ARC"/>
</dbReference>
<dbReference type="PANTHER" id="PTHR11017:SF559">
    <property type="entry name" value="DISEASE RESISTANCE PROTEIN CHL1"/>
    <property type="match status" value="1"/>
</dbReference>
<dbReference type="Gene3D" id="3.40.50.300">
    <property type="entry name" value="P-loop containing nucleotide triphosphate hydrolases"/>
    <property type="match status" value="1"/>
</dbReference>
<dbReference type="PROSITE" id="PS50104">
    <property type="entry name" value="TIR"/>
    <property type="match status" value="1"/>
</dbReference>
<dbReference type="InterPro" id="IPR055414">
    <property type="entry name" value="LRR_R13L4/SHOC2-like"/>
</dbReference>
<evidence type="ECO:0000256" key="1">
    <source>
        <dbReference type="ARBA" id="ARBA00022614"/>
    </source>
</evidence>
<dbReference type="FunFam" id="3.40.50.10140:FF:000007">
    <property type="entry name" value="Disease resistance protein (TIR-NBS-LRR class)"/>
    <property type="match status" value="1"/>
</dbReference>
<dbReference type="PANTHER" id="PTHR11017">
    <property type="entry name" value="LEUCINE-RICH REPEAT-CONTAINING PROTEIN"/>
    <property type="match status" value="1"/>
</dbReference>
<dbReference type="PROSITE" id="PS51450">
    <property type="entry name" value="LRR"/>
    <property type="match status" value="1"/>
</dbReference>
<dbReference type="GO" id="GO:0007165">
    <property type="term" value="P:signal transduction"/>
    <property type="evidence" value="ECO:0007669"/>
    <property type="project" value="InterPro"/>
</dbReference>
<evidence type="ECO:0000256" key="4">
    <source>
        <dbReference type="ARBA" id="ARBA00023027"/>
    </source>
</evidence>
<dbReference type="EMBL" id="JAXUIC010000012">
    <property type="protein sequence ID" value="KAK4557670.1"/>
    <property type="molecule type" value="Genomic_DNA"/>
</dbReference>
<dbReference type="InterPro" id="IPR027417">
    <property type="entry name" value="P-loop_NTPase"/>
</dbReference>
<dbReference type="InterPro" id="IPR035897">
    <property type="entry name" value="Toll_tir_struct_dom_sf"/>
</dbReference>
<name>A0AAN7DXK4_QUERU</name>
<dbReference type="InterPro" id="IPR003591">
    <property type="entry name" value="Leu-rich_rpt_typical-subtyp"/>
</dbReference>
<accession>A0AAN7DXK4</accession>
<dbReference type="InterPro" id="IPR042197">
    <property type="entry name" value="Apaf_helical"/>
</dbReference>
<keyword evidence="1" id="KW-0433">Leucine-rich repeat</keyword>
<dbReference type="Pfam" id="PF23282">
    <property type="entry name" value="WHD_ROQ1"/>
    <property type="match status" value="1"/>
</dbReference>
<dbReference type="Proteomes" id="UP001324115">
    <property type="component" value="Unassembled WGS sequence"/>
</dbReference>
<dbReference type="GO" id="GO:0051707">
    <property type="term" value="P:response to other organism"/>
    <property type="evidence" value="ECO:0007669"/>
    <property type="project" value="UniProtKB-ARBA"/>
</dbReference>
<dbReference type="InterPro" id="IPR058192">
    <property type="entry name" value="WHD_ROQ1-like"/>
</dbReference>
<dbReference type="InterPro" id="IPR032675">
    <property type="entry name" value="LRR_dom_sf"/>
</dbReference>
<dbReference type="SUPFAM" id="SSF52540">
    <property type="entry name" value="P-loop containing nucleoside triphosphate hydrolases"/>
    <property type="match status" value="1"/>
</dbReference>
<dbReference type="PRINTS" id="PR00364">
    <property type="entry name" value="DISEASERSIST"/>
</dbReference>
<evidence type="ECO:0000313" key="6">
    <source>
        <dbReference type="EMBL" id="KAK4557670.1"/>
    </source>
</evidence>
<dbReference type="InterPro" id="IPR000157">
    <property type="entry name" value="TIR_dom"/>
</dbReference>
<dbReference type="SUPFAM" id="SSF52047">
    <property type="entry name" value="RNI-like"/>
    <property type="match status" value="1"/>
</dbReference>
<keyword evidence="3" id="KW-0611">Plant defense</keyword>
<dbReference type="GO" id="GO:0006952">
    <property type="term" value="P:defense response"/>
    <property type="evidence" value="ECO:0007669"/>
    <property type="project" value="UniProtKB-KW"/>
</dbReference>
<gene>
    <name evidence="6" type="ORF">RGQ29_007437</name>
</gene>
<keyword evidence="2" id="KW-0677">Repeat</keyword>
<dbReference type="Gene3D" id="3.40.50.10140">
    <property type="entry name" value="Toll/interleukin-1 receptor homology (TIR) domain"/>
    <property type="match status" value="1"/>
</dbReference>
<evidence type="ECO:0000313" key="7">
    <source>
        <dbReference type="Proteomes" id="UP001324115"/>
    </source>
</evidence>
<organism evidence="6 7">
    <name type="scientific">Quercus rubra</name>
    <name type="common">Northern red oak</name>
    <name type="synonym">Quercus borealis</name>
    <dbReference type="NCBI Taxonomy" id="3512"/>
    <lineage>
        <taxon>Eukaryota</taxon>
        <taxon>Viridiplantae</taxon>
        <taxon>Streptophyta</taxon>
        <taxon>Embryophyta</taxon>
        <taxon>Tracheophyta</taxon>
        <taxon>Spermatophyta</taxon>
        <taxon>Magnoliopsida</taxon>
        <taxon>eudicotyledons</taxon>
        <taxon>Gunneridae</taxon>
        <taxon>Pentapetalae</taxon>
        <taxon>rosids</taxon>
        <taxon>fabids</taxon>
        <taxon>Fagales</taxon>
        <taxon>Fagaceae</taxon>
        <taxon>Quercus</taxon>
    </lineage>
</organism>
<dbReference type="SMART" id="SM00255">
    <property type="entry name" value="TIR"/>
    <property type="match status" value="1"/>
</dbReference>
<keyword evidence="7" id="KW-1185">Reference proteome</keyword>
<feature type="domain" description="TIR" evidence="5">
    <location>
        <begin position="20"/>
        <end position="183"/>
    </location>
</feature>
<dbReference type="Pfam" id="PF23598">
    <property type="entry name" value="LRR_14"/>
    <property type="match status" value="3"/>
</dbReference>
<dbReference type="InterPro" id="IPR001611">
    <property type="entry name" value="Leu-rich_rpt"/>
</dbReference>
<protein>
    <recommendedName>
        <fullName evidence="5">TIR domain-containing protein</fullName>
    </recommendedName>
</protein>
<dbReference type="Gene3D" id="1.10.8.430">
    <property type="entry name" value="Helical domain of apoptotic protease-activating factors"/>
    <property type="match status" value="1"/>
</dbReference>
<evidence type="ECO:0000256" key="2">
    <source>
        <dbReference type="ARBA" id="ARBA00022737"/>
    </source>
</evidence>
<dbReference type="SUPFAM" id="SSF52200">
    <property type="entry name" value="Toll/Interleukin receptor TIR domain"/>
    <property type="match status" value="1"/>
</dbReference>
<evidence type="ECO:0000259" key="5">
    <source>
        <dbReference type="PROSITE" id="PS50104"/>
    </source>
</evidence>
<dbReference type="SUPFAM" id="SSF52058">
    <property type="entry name" value="L domain-like"/>
    <property type="match status" value="2"/>
</dbReference>
<evidence type="ECO:0000256" key="3">
    <source>
        <dbReference type="ARBA" id="ARBA00022821"/>
    </source>
</evidence>
<dbReference type="InterPro" id="IPR044974">
    <property type="entry name" value="Disease_R_plants"/>
</dbReference>
<dbReference type="SMART" id="SM00369">
    <property type="entry name" value="LRR_TYP"/>
    <property type="match status" value="10"/>
</dbReference>
<comment type="caution">
    <text evidence="6">The sequence shown here is derived from an EMBL/GenBank/DDBJ whole genome shotgun (WGS) entry which is preliminary data.</text>
</comment>